<organism evidence="2 3">
    <name type="scientific">Mucuna pruriens</name>
    <name type="common">Velvet bean</name>
    <name type="synonym">Dolichos pruriens</name>
    <dbReference type="NCBI Taxonomy" id="157652"/>
    <lineage>
        <taxon>Eukaryota</taxon>
        <taxon>Viridiplantae</taxon>
        <taxon>Streptophyta</taxon>
        <taxon>Embryophyta</taxon>
        <taxon>Tracheophyta</taxon>
        <taxon>Spermatophyta</taxon>
        <taxon>Magnoliopsida</taxon>
        <taxon>eudicotyledons</taxon>
        <taxon>Gunneridae</taxon>
        <taxon>Pentapetalae</taxon>
        <taxon>rosids</taxon>
        <taxon>fabids</taxon>
        <taxon>Fabales</taxon>
        <taxon>Fabaceae</taxon>
        <taxon>Papilionoideae</taxon>
        <taxon>50 kb inversion clade</taxon>
        <taxon>NPAAA clade</taxon>
        <taxon>indigoferoid/millettioid clade</taxon>
        <taxon>Phaseoleae</taxon>
        <taxon>Mucuna</taxon>
    </lineage>
</organism>
<feature type="coiled-coil region" evidence="1">
    <location>
        <begin position="125"/>
        <end position="157"/>
    </location>
</feature>
<dbReference type="AlphaFoldDB" id="A0A371F549"/>
<evidence type="ECO:0000313" key="2">
    <source>
        <dbReference type="EMBL" id="RDX73446.1"/>
    </source>
</evidence>
<gene>
    <name evidence="2" type="ORF">CR513_46940</name>
</gene>
<dbReference type="EMBL" id="QJKJ01010521">
    <property type="protein sequence ID" value="RDX73446.1"/>
    <property type="molecule type" value="Genomic_DNA"/>
</dbReference>
<proteinExistence type="predicted"/>
<comment type="caution">
    <text evidence="2">The sequence shown here is derived from an EMBL/GenBank/DDBJ whole genome shotgun (WGS) entry which is preliminary data.</text>
</comment>
<keyword evidence="1" id="KW-0175">Coiled coil</keyword>
<dbReference type="PANTHER" id="PTHR35046:SF9">
    <property type="entry name" value="RNA-DIRECTED DNA POLYMERASE"/>
    <property type="match status" value="1"/>
</dbReference>
<protein>
    <recommendedName>
        <fullName evidence="4">Transposon Ty3-I Gag-Pol polyprotein</fullName>
    </recommendedName>
</protein>
<keyword evidence="3" id="KW-1185">Reference proteome</keyword>
<evidence type="ECO:0000313" key="3">
    <source>
        <dbReference type="Proteomes" id="UP000257109"/>
    </source>
</evidence>
<name>A0A371F549_MUCPR</name>
<reference evidence="2" key="1">
    <citation type="submission" date="2018-05" db="EMBL/GenBank/DDBJ databases">
        <title>Draft genome of Mucuna pruriens seed.</title>
        <authorList>
            <person name="Nnadi N.E."/>
            <person name="Vos R."/>
            <person name="Hasami M.H."/>
            <person name="Devisetty U.K."/>
            <person name="Aguiy J.C."/>
        </authorList>
    </citation>
    <scope>NUCLEOTIDE SEQUENCE [LARGE SCALE GENOMIC DNA]</scope>
    <source>
        <strain evidence="2">JCA_2017</strain>
    </source>
</reference>
<dbReference type="OrthoDB" id="1747743at2759"/>
<sequence length="211" mass="25084">MDSENSHEDSSYFSGGESFNKVTPIGRKSRAKERLPHPMPYKLQWLSENGELVVDMKVSLGITLGNYKDNISCDVVPIEAKHILLGRPWKFDRKVIHDGVSNRYFVVYLGEKVVHKPLSPREICEDQIKMRIKREEERKEKEKVEKARWKKREKEREKYETSYEGVWKWNSWRLGLDCGSKGSALLQKKKKMMMMTMKRLYRFEKEVFKTF</sequence>
<accession>A0A371F549</accession>
<evidence type="ECO:0000256" key="1">
    <source>
        <dbReference type="SAM" id="Coils"/>
    </source>
</evidence>
<evidence type="ECO:0008006" key="4">
    <source>
        <dbReference type="Google" id="ProtNLM"/>
    </source>
</evidence>
<dbReference type="Proteomes" id="UP000257109">
    <property type="component" value="Unassembled WGS sequence"/>
</dbReference>
<feature type="non-terminal residue" evidence="2">
    <location>
        <position position="1"/>
    </location>
</feature>
<dbReference type="PANTHER" id="PTHR35046">
    <property type="entry name" value="ZINC KNUCKLE (CCHC-TYPE) FAMILY PROTEIN"/>
    <property type="match status" value="1"/>
</dbReference>